<comment type="caution">
    <text evidence="5">The sequence shown here is derived from an EMBL/GenBank/DDBJ whole genome shotgun (WGS) entry which is preliminary data.</text>
</comment>
<dbReference type="Proteomes" id="UP000646548">
    <property type="component" value="Unassembled WGS sequence"/>
</dbReference>
<feature type="region of interest" description="Disordered" evidence="3">
    <location>
        <begin position="303"/>
        <end position="322"/>
    </location>
</feature>
<proteinExistence type="predicted"/>
<organism evidence="5 6">
    <name type="scientific">Oryzias melastigma</name>
    <name type="common">Marine medaka</name>
    <dbReference type="NCBI Taxonomy" id="30732"/>
    <lineage>
        <taxon>Eukaryota</taxon>
        <taxon>Metazoa</taxon>
        <taxon>Chordata</taxon>
        <taxon>Craniata</taxon>
        <taxon>Vertebrata</taxon>
        <taxon>Euteleostomi</taxon>
        <taxon>Actinopterygii</taxon>
        <taxon>Neopterygii</taxon>
        <taxon>Teleostei</taxon>
        <taxon>Neoteleostei</taxon>
        <taxon>Acanthomorphata</taxon>
        <taxon>Ovalentaria</taxon>
        <taxon>Atherinomorphae</taxon>
        <taxon>Beloniformes</taxon>
        <taxon>Adrianichthyidae</taxon>
        <taxon>Oryziinae</taxon>
        <taxon>Oryzias</taxon>
    </lineage>
</organism>
<feature type="domain" description="HECT" evidence="4">
    <location>
        <begin position="479"/>
        <end position="728"/>
    </location>
</feature>
<dbReference type="InterPro" id="IPR000569">
    <property type="entry name" value="HECT_dom"/>
</dbReference>
<evidence type="ECO:0000256" key="2">
    <source>
        <dbReference type="ARBA" id="ARBA00022786"/>
    </source>
</evidence>
<dbReference type="GO" id="GO:0004842">
    <property type="term" value="F:ubiquitin-protein transferase activity"/>
    <property type="evidence" value="ECO:0007669"/>
    <property type="project" value="InterPro"/>
</dbReference>
<keyword evidence="1" id="KW-0808">Transferase</keyword>
<dbReference type="Pfam" id="PF00632">
    <property type="entry name" value="HECT"/>
    <property type="match status" value="1"/>
</dbReference>
<dbReference type="InterPro" id="IPR035983">
    <property type="entry name" value="Hect_E3_ubiquitin_ligase"/>
</dbReference>
<gene>
    <name evidence="5" type="ORF">FQA47_011004</name>
</gene>
<evidence type="ECO:0000256" key="1">
    <source>
        <dbReference type="ARBA" id="ARBA00022679"/>
    </source>
</evidence>
<name>A0A834C0T8_ORYME</name>
<sequence>MAEDEDADFVNLLKERNISQNVIQKLVEDKIDIHVINVMTDEDLSKYIERYGDRLAIKAFCQQKSAALQRPGAKSSLMERVRAKLQGHRDKIFAGNMTGRNVGNKHASKETRRMEMGWLHFSDGNYHQVRAKHGGGTRHLCVQKTVTMEELLETGKDLFFSNGHSTKGPVDDFVFDIRDFSHKIVPPGCTVNELYEQTKIKMLRIYLCTQKKDEDSPKDVVLSDTSSDFEPSEDRPVKTRRKQRRAVRRHIRKYARKTGGDQLDPKSSDSDSSPRVLMENRGQGGESSDQSRPHSELNYIEILHSSPPDDAGNNLHQPTSSHGVEDDCLILAFSEEAEQLDDDSNPHLAQAINASLEDFEIQFGPHSGDDGASLDSTLPWNPETPNTYQHSTLSEGAGSSNNNQVFQTQPVKDIRYVTVRRINVVQDLIAVFMDPEVLSTELKMDLKNEKAYDSDGVSREVYSAFWELFLEQCEGEEERVPRLQPEFTQEHWKAVGRIWLKGYQDHGIIPIHLSPAFVLACCQGVSSVDEELLMMSFNRFISEPERMAVDKALQNNMDDTTEEDLLDLFSRMGSHSLPSKDNLQASLLTMAHKVLIQEPKFIIDCFHSIIHNVVPSLTEKDNIMKLYESKKPTNRKVAQTIKPASDSLDPQQQSALNHLLRYVRSADQIKLEKFLRFCTGSTVLCKEKIEVTFNRLSGLSRRLVAHTCGAVLELPCTYRSYPEFHAELDNILSGDCYTVDIL</sequence>
<feature type="region of interest" description="Disordered" evidence="3">
    <location>
        <begin position="361"/>
        <end position="404"/>
    </location>
</feature>
<reference evidence="5" key="1">
    <citation type="journal article" name="BMC Genomics">
        <title>Long-read sequencing and de novo genome assembly of marine medaka (Oryzias melastigma).</title>
        <authorList>
            <person name="Liang P."/>
            <person name="Saqib H.S.A."/>
            <person name="Ni X."/>
            <person name="Shen Y."/>
        </authorList>
    </citation>
    <scope>NUCLEOTIDE SEQUENCE</scope>
    <source>
        <strain evidence="5">Bigg-433</strain>
    </source>
</reference>
<dbReference type="AlphaFoldDB" id="A0A834C0T8"/>
<dbReference type="SUPFAM" id="SSF56204">
    <property type="entry name" value="Hect, E3 ligase catalytic domain"/>
    <property type="match status" value="1"/>
</dbReference>
<feature type="region of interest" description="Disordered" evidence="3">
    <location>
        <begin position="216"/>
        <end position="293"/>
    </location>
</feature>
<evidence type="ECO:0000313" key="5">
    <source>
        <dbReference type="EMBL" id="KAF6720934.1"/>
    </source>
</evidence>
<feature type="compositionally biased region" description="Polar residues" evidence="3">
    <location>
        <begin position="374"/>
        <end position="404"/>
    </location>
</feature>
<feature type="compositionally biased region" description="Basic residues" evidence="3">
    <location>
        <begin position="238"/>
        <end position="256"/>
    </location>
</feature>
<dbReference type="Gene3D" id="3.90.1750.10">
    <property type="entry name" value="Hect, E3 ligase catalytic domains"/>
    <property type="match status" value="1"/>
</dbReference>
<keyword evidence="2" id="KW-0833">Ubl conjugation pathway</keyword>
<evidence type="ECO:0000259" key="4">
    <source>
        <dbReference type="Pfam" id="PF00632"/>
    </source>
</evidence>
<evidence type="ECO:0000256" key="3">
    <source>
        <dbReference type="SAM" id="MobiDB-lite"/>
    </source>
</evidence>
<accession>A0A834C0T8</accession>
<evidence type="ECO:0000313" key="6">
    <source>
        <dbReference type="Proteomes" id="UP000646548"/>
    </source>
</evidence>
<dbReference type="EMBL" id="WKFB01000511">
    <property type="protein sequence ID" value="KAF6720934.1"/>
    <property type="molecule type" value="Genomic_DNA"/>
</dbReference>
<protein>
    <recommendedName>
        <fullName evidence="4">HECT domain-containing protein</fullName>
    </recommendedName>
</protein>